<proteinExistence type="predicted"/>
<evidence type="ECO:0000313" key="2">
    <source>
        <dbReference type="Proteomes" id="UP000011081"/>
    </source>
</evidence>
<protein>
    <submittedName>
        <fullName evidence="1">Uncharacterized protein</fullName>
    </submittedName>
</protein>
<organism evidence="1 2">
    <name type="scientific">Vavraia culicis (isolate floridensis)</name>
    <name type="common">Microsporidian parasite</name>
    <dbReference type="NCBI Taxonomy" id="948595"/>
    <lineage>
        <taxon>Eukaryota</taxon>
        <taxon>Fungi</taxon>
        <taxon>Fungi incertae sedis</taxon>
        <taxon>Microsporidia</taxon>
        <taxon>Pleistophoridae</taxon>
        <taxon>Vavraia</taxon>
    </lineage>
</organism>
<dbReference type="GeneID" id="19878782"/>
<dbReference type="HOGENOM" id="CLU_886232_0_0_1"/>
<dbReference type="InParanoid" id="L2GV81"/>
<name>L2GV81_VAVCU</name>
<dbReference type="VEuPathDB" id="MicrosporidiaDB:VCUG_00899"/>
<accession>L2GV81</accession>
<sequence>MYLRKDRIDFEVFYCFQKNLNSAIKALPHDKHIGYLKSVFLKDTVLYNLTDVRQIIRFIFLFYTNKLAHKVLKKVLHLVFDFFHILSANYRLIDAILEEMTVFLDNEKFRDLQDDRMKMIVNQHSIRSSRCFGDLSTFLIFNSDSFHSMKLLIDHFMSIYKYFDVNYVRFVAIIDFFDLLINKIKTEFLHQVYVALVDCLTDIICGLNVFLNAMICADDTDMGAIMLSLTLHDMEKLRKFVNKFVRTYFKLFTGNPMKEKKKKMKGCIREDLKDKKMLNMLGVIRDNEIIVNGYLNRCGIGRTYFLLKDRGLCF</sequence>
<dbReference type="Proteomes" id="UP000011081">
    <property type="component" value="Unassembled WGS sequence"/>
</dbReference>
<dbReference type="EMBL" id="GL877415">
    <property type="protein sequence ID" value="ELA47576.1"/>
    <property type="molecule type" value="Genomic_DNA"/>
</dbReference>
<keyword evidence="2" id="KW-1185">Reference proteome</keyword>
<dbReference type="OrthoDB" id="2196381at2759"/>
<dbReference type="AlphaFoldDB" id="L2GV81"/>
<gene>
    <name evidence="1" type="ORF">VCUG_00899</name>
</gene>
<evidence type="ECO:0000313" key="1">
    <source>
        <dbReference type="EMBL" id="ELA47576.1"/>
    </source>
</evidence>
<reference evidence="2" key="1">
    <citation type="submission" date="2011-03" db="EMBL/GenBank/DDBJ databases">
        <title>The genome sequence of Vavraia culicis strain floridensis.</title>
        <authorList>
            <consortium name="The Broad Institute Genome Sequencing Platform"/>
            <person name="Cuomo C."/>
            <person name="Becnel J."/>
            <person name="Sanscrainte N."/>
            <person name="Young S.K."/>
            <person name="Zeng Q."/>
            <person name="Gargeya S."/>
            <person name="Fitzgerald M."/>
            <person name="Haas B."/>
            <person name="Abouelleil A."/>
            <person name="Alvarado L."/>
            <person name="Arachchi H.M."/>
            <person name="Berlin A."/>
            <person name="Chapman S.B."/>
            <person name="Gearin G."/>
            <person name="Goldberg J."/>
            <person name="Griggs A."/>
            <person name="Gujja S."/>
            <person name="Hansen M."/>
            <person name="Heiman D."/>
            <person name="Howarth C."/>
            <person name="Larimer J."/>
            <person name="Lui A."/>
            <person name="MacDonald P.J.P."/>
            <person name="McCowen C."/>
            <person name="Montmayeur A."/>
            <person name="Murphy C."/>
            <person name="Neiman D."/>
            <person name="Pearson M."/>
            <person name="Priest M."/>
            <person name="Roberts A."/>
            <person name="Saif S."/>
            <person name="Shea T."/>
            <person name="Sisk P."/>
            <person name="Stolte C."/>
            <person name="Sykes S."/>
            <person name="Wortman J."/>
            <person name="Nusbaum C."/>
            <person name="Birren B."/>
        </authorList>
    </citation>
    <scope>NUCLEOTIDE SEQUENCE [LARGE SCALE GENOMIC DNA]</scope>
    <source>
        <strain evidence="2">floridensis</strain>
    </source>
</reference>
<dbReference type="RefSeq" id="XP_008073921.1">
    <property type="nucleotide sequence ID" value="XM_008075730.1"/>
</dbReference>